<evidence type="ECO:0000313" key="2">
    <source>
        <dbReference type="Proteomes" id="UP000297322"/>
    </source>
</evidence>
<gene>
    <name evidence="1" type="ORF">E4T65_23960</name>
</gene>
<name>A0A4Y9T8Z8_PSEFL</name>
<comment type="caution">
    <text evidence="1">The sequence shown here is derived from an EMBL/GenBank/DDBJ whole genome shotgun (WGS) entry which is preliminary data.</text>
</comment>
<protein>
    <recommendedName>
        <fullName evidence="3">HNH endonuclease</fullName>
    </recommendedName>
</protein>
<organism evidence="1 2">
    <name type="scientific">Pseudomonas fluorescens</name>
    <dbReference type="NCBI Taxonomy" id="294"/>
    <lineage>
        <taxon>Bacteria</taxon>
        <taxon>Pseudomonadati</taxon>
        <taxon>Pseudomonadota</taxon>
        <taxon>Gammaproteobacteria</taxon>
        <taxon>Pseudomonadales</taxon>
        <taxon>Pseudomonadaceae</taxon>
        <taxon>Pseudomonas</taxon>
    </lineage>
</organism>
<reference evidence="1 2" key="1">
    <citation type="submission" date="2019-03" db="EMBL/GenBank/DDBJ databases">
        <title>Biocontrol and xenobiotic degradation properties of endophytic Pseudomonas fluorescens strain BRZ63.</title>
        <authorList>
            <person name="Chlebek D.A."/>
            <person name="Pinski A."/>
            <person name="Zur J.P."/>
            <person name="Michalska J."/>
            <person name="Hupert-Kocurek K.T."/>
        </authorList>
    </citation>
    <scope>NUCLEOTIDE SEQUENCE [LARGE SCALE GENOMIC DNA]</scope>
    <source>
        <strain evidence="1 2">BRZ63</strain>
    </source>
</reference>
<proteinExistence type="predicted"/>
<evidence type="ECO:0008006" key="3">
    <source>
        <dbReference type="Google" id="ProtNLM"/>
    </source>
</evidence>
<evidence type="ECO:0000313" key="1">
    <source>
        <dbReference type="EMBL" id="TFW40905.1"/>
    </source>
</evidence>
<dbReference type="RefSeq" id="WP_135196867.1">
    <property type="nucleotide sequence ID" value="NZ_SPVI01000017.1"/>
</dbReference>
<sequence>MKRKRDNFSPKTRNDLALRASHQCSYCKCSTVGPSDEGPSASTNVGVAAHICAAASGVGARRYDPGMTPEERSSIENGIWLCSTCSVLVDRDEERFRVEELRRIKREHERSRRIGDQDGGDGLHLVAIGPELIATGTVTRCDMDCVDVLLSHFVSGTKLDLWSLSQEFLSWAPERRYVLFNEVGFGGLLDSAPTIEKRGGNYQVSFRLKPQVPRRSAQANLITLCPDTLTRVTGLQAYIQGIEQTLGMALGTWFANLKSGSDLSDFYWRYKDSPWFDQLVKMEMIRLSSIPNDDIHGNEPMTPFKCVKRINTVTVPTFELENQKLPIDVSFELQDFGEWFGRLSVFVSTPEQLAEGRKTAKDMSIRIR</sequence>
<dbReference type="AlphaFoldDB" id="A0A4Y9T8Z8"/>
<dbReference type="Proteomes" id="UP000297322">
    <property type="component" value="Unassembled WGS sequence"/>
</dbReference>
<dbReference type="EMBL" id="SPVI01000017">
    <property type="protein sequence ID" value="TFW40905.1"/>
    <property type="molecule type" value="Genomic_DNA"/>
</dbReference>
<accession>A0A4Y9T8Z8</accession>